<feature type="transmembrane region" description="Helical" evidence="2">
    <location>
        <begin position="20"/>
        <end position="45"/>
    </location>
</feature>
<keyword evidence="4" id="KW-1185">Reference proteome</keyword>
<keyword evidence="2" id="KW-0812">Transmembrane</keyword>
<feature type="transmembrane region" description="Helical" evidence="2">
    <location>
        <begin position="231"/>
        <end position="254"/>
    </location>
</feature>
<sequence>MAFDYGSIDLGLKNPFKKEGAITAIRGAIQIVLGVYLLIAAVPLIKESPISGWIFVVFSGGLLTIGIRALGSGIYAMFRYYVGRNHPTSLAHNYSKSESSTAAEEKKSVAYSGQELEEMLIGRKNTTFVEPKGFLARLLHSLVPKLLFMPYLIRNLIQKLFGAWIKTVAALVAYAVVAFISLTGLAGSVGELAFPVYSVILLLYVISVWVQVSRGLSRQADKEVESLGSGAIVKIVIWSVLLPVGVAALIGWTLSNINMSERQLADIMAHLPSLHTYAYLIGLFIISTIGTGIVLVMLSKRLAHANPVTEVSELRENWQESVHPNDIFINLENLVLANLRYKEMPNRVYHELKPILNEQVQGKGDFKGKVIQEIQPKFSPMNLGRGFSGSRMLALISGNVLFIIASIVTFLMAYAVLDTFNIYQNMRITNLDRFFRDSNFANFVDSSMWVIHLCLIGLIAKSFAQMLSKAAHIFFAELQFESLLVYFKCEGTFAESTMSTGGGIHDSTRSENRVVRSSITPWIVVSRVVSTTFAGIGMKNLEYSRHIMEMHKDDDQLAEIRADVVGFLKDRELIASITSERDIGNASQLYQLNEQMRSHGSKPALEGDDTKKSLQQDESAAGFLRNAEQLADKE</sequence>
<evidence type="ECO:0000256" key="2">
    <source>
        <dbReference type="SAM" id="Phobius"/>
    </source>
</evidence>
<evidence type="ECO:0000256" key="1">
    <source>
        <dbReference type="SAM" id="MobiDB-lite"/>
    </source>
</evidence>
<name>A0ABR8NXE1_9GAMM</name>
<dbReference type="RefSeq" id="WP_191594085.1">
    <property type="nucleotide sequence ID" value="NZ_JACYFC010000002.1"/>
</dbReference>
<protein>
    <submittedName>
        <fullName evidence="3">Uncharacterized protein</fullName>
    </submittedName>
</protein>
<reference evidence="3 4" key="1">
    <citation type="submission" date="2020-09" db="EMBL/GenBank/DDBJ databases">
        <title>Marinomonas sp. nov., isolated from the cysticercosis algae of Qingdao, China.</title>
        <authorList>
            <person name="Sun X."/>
        </authorList>
    </citation>
    <scope>NUCLEOTIDE SEQUENCE [LARGE SCALE GENOMIC DNA]</scope>
    <source>
        <strain evidence="3 4">SM2066</strain>
    </source>
</reference>
<feature type="transmembrane region" description="Helical" evidence="2">
    <location>
        <begin position="52"/>
        <end position="78"/>
    </location>
</feature>
<feature type="transmembrane region" description="Helical" evidence="2">
    <location>
        <begin position="274"/>
        <end position="298"/>
    </location>
</feature>
<keyword evidence="2" id="KW-1133">Transmembrane helix</keyword>
<feature type="transmembrane region" description="Helical" evidence="2">
    <location>
        <begin position="192"/>
        <end position="210"/>
    </location>
</feature>
<gene>
    <name evidence="3" type="ORF">IF202_06545</name>
</gene>
<dbReference type="Proteomes" id="UP000604161">
    <property type="component" value="Unassembled WGS sequence"/>
</dbReference>
<feature type="region of interest" description="Disordered" evidence="1">
    <location>
        <begin position="595"/>
        <end position="634"/>
    </location>
</feature>
<feature type="transmembrane region" description="Helical" evidence="2">
    <location>
        <begin position="393"/>
        <end position="417"/>
    </location>
</feature>
<proteinExistence type="predicted"/>
<comment type="caution">
    <text evidence="3">The sequence shown here is derived from an EMBL/GenBank/DDBJ whole genome shotgun (WGS) entry which is preliminary data.</text>
</comment>
<evidence type="ECO:0000313" key="4">
    <source>
        <dbReference type="Proteomes" id="UP000604161"/>
    </source>
</evidence>
<feature type="transmembrane region" description="Helical" evidence="2">
    <location>
        <begin position="165"/>
        <end position="186"/>
    </location>
</feature>
<keyword evidence="2" id="KW-0472">Membrane</keyword>
<accession>A0ABR8NXE1</accession>
<evidence type="ECO:0000313" key="3">
    <source>
        <dbReference type="EMBL" id="MBD5770705.1"/>
    </source>
</evidence>
<dbReference type="EMBL" id="JACYFC010000002">
    <property type="protein sequence ID" value="MBD5770705.1"/>
    <property type="molecule type" value="Genomic_DNA"/>
</dbReference>
<organism evidence="3 4">
    <name type="scientific">Marinomonas colpomeniae</name>
    <dbReference type="NCBI Taxonomy" id="2774408"/>
    <lineage>
        <taxon>Bacteria</taxon>
        <taxon>Pseudomonadati</taxon>
        <taxon>Pseudomonadota</taxon>
        <taxon>Gammaproteobacteria</taxon>
        <taxon>Oceanospirillales</taxon>
        <taxon>Oceanospirillaceae</taxon>
        <taxon>Marinomonas</taxon>
    </lineage>
</organism>